<comment type="caution">
    <text evidence="1">The sequence shown here is derived from an EMBL/GenBank/DDBJ whole genome shotgun (WGS) entry which is preliminary data.</text>
</comment>
<dbReference type="AlphaFoldDB" id="A0A841JX17"/>
<dbReference type="EMBL" id="JACHEK010000004">
    <property type="protein sequence ID" value="MBB6144269.1"/>
    <property type="molecule type" value="Genomic_DNA"/>
</dbReference>
<keyword evidence="2" id="KW-1185">Reference proteome</keyword>
<name>A0A841JX17_9BACT</name>
<evidence type="ECO:0000313" key="1">
    <source>
        <dbReference type="EMBL" id="MBB6144269.1"/>
    </source>
</evidence>
<protein>
    <submittedName>
        <fullName evidence="1">Uncharacterized protein</fullName>
    </submittedName>
</protein>
<dbReference type="Proteomes" id="UP000538666">
    <property type="component" value="Unassembled WGS sequence"/>
</dbReference>
<sequence>MLPSITTTHAIPNQLPASHLVSTGKVRFCSRCLKVLVPAEGTGNGKKKTSHHCEGGAIARKPSVSVPFS</sequence>
<accession>A0A841JX17</accession>
<evidence type="ECO:0000313" key="2">
    <source>
        <dbReference type="Proteomes" id="UP000538666"/>
    </source>
</evidence>
<gene>
    <name evidence="1" type="ORF">HNQ77_002221</name>
</gene>
<organism evidence="1 2">
    <name type="scientific">Silvibacterium bohemicum</name>
    <dbReference type="NCBI Taxonomy" id="1577686"/>
    <lineage>
        <taxon>Bacteria</taxon>
        <taxon>Pseudomonadati</taxon>
        <taxon>Acidobacteriota</taxon>
        <taxon>Terriglobia</taxon>
        <taxon>Terriglobales</taxon>
        <taxon>Acidobacteriaceae</taxon>
        <taxon>Silvibacterium</taxon>
    </lineage>
</organism>
<proteinExistence type="predicted"/>
<reference evidence="1 2" key="1">
    <citation type="submission" date="2020-08" db="EMBL/GenBank/DDBJ databases">
        <title>Genomic Encyclopedia of Type Strains, Phase IV (KMG-IV): sequencing the most valuable type-strain genomes for metagenomic binning, comparative biology and taxonomic classification.</title>
        <authorList>
            <person name="Goeker M."/>
        </authorList>
    </citation>
    <scope>NUCLEOTIDE SEQUENCE [LARGE SCALE GENOMIC DNA]</scope>
    <source>
        <strain evidence="1 2">DSM 103733</strain>
    </source>
</reference>